<keyword evidence="2" id="KW-1185">Reference proteome</keyword>
<name>A0ABY4RSM3_9BACL</name>
<evidence type="ECO:0000313" key="2">
    <source>
        <dbReference type="Proteomes" id="UP001057134"/>
    </source>
</evidence>
<protein>
    <recommendedName>
        <fullName evidence="3">Zinc ribbon domain-containing protein</fullName>
    </recommendedName>
</protein>
<dbReference type="EMBL" id="CP027059">
    <property type="protein sequence ID" value="UQZ85113.1"/>
    <property type="molecule type" value="Genomic_DNA"/>
</dbReference>
<reference evidence="1" key="2">
    <citation type="journal article" date="2021" name="J Anim Sci Technol">
        <title>Complete genome sequence of Paenibacillus konkukensis sp. nov. SK3146 as a potential probiotic strain.</title>
        <authorList>
            <person name="Jung H.I."/>
            <person name="Park S."/>
            <person name="Niu K.M."/>
            <person name="Lee S.W."/>
            <person name="Kothari D."/>
            <person name="Yi K.J."/>
            <person name="Kim S.K."/>
        </authorList>
    </citation>
    <scope>NUCLEOTIDE SEQUENCE</scope>
    <source>
        <strain evidence="1">SK3146</strain>
    </source>
</reference>
<evidence type="ECO:0008006" key="3">
    <source>
        <dbReference type="Google" id="ProtNLM"/>
    </source>
</evidence>
<accession>A0ABY4RSM3</accession>
<dbReference type="Proteomes" id="UP001057134">
    <property type="component" value="Chromosome"/>
</dbReference>
<organism evidence="1 2">
    <name type="scientific">Paenibacillus konkukensis</name>
    <dbReference type="NCBI Taxonomy" id="2020716"/>
    <lineage>
        <taxon>Bacteria</taxon>
        <taxon>Bacillati</taxon>
        <taxon>Bacillota</taxon>
        <taxon>Bacilli</taxon>
        <taxon>Bacillales</taxon>
        <taxon>Paenibacillaceae</taxon>
        <taxon>Paenibacillus</taxon>
    </lineage>
</organism>
<gene>
    <name evidence="1" type="ORF">SK3146_04396</name>
</gene>
<reference evidence="1" key="1">
    <citation type="submission" date="2018-02" db="EMBL/GenBank/DDBJ databases">
        <authorList>
            <person name="Kim S.-K."/>
            <person name="Jung H.-I."/>
            <person name="Lee S.-W."/>
        </authorList>
    </citation>
    <scope>NUCLEOTIDE SEQUENCE</scope>
    <source>
        <strain evidence="1">SK3146</strain>
    </source>
</reference>
<proteinExistence type="predicted"/>
<dbReference type="RefSeq" id="WP_249860784.1">
    <property type="nucleotide sequence ID" value="NZ_CP027059.1"/>
</dbReference>
<sequence length="130" mass="13997">MAIIVQHKESRKSYVLIGTGYGAYKSMMPGVLGGSMFPREESAEIPTAAVSDKYGTIHWILTDQLQVVEIDGRPVADYFLPVASRGEESGSLSAADEEDDSCPACGFRIACSARECPSCGLVFIPDEQES</sequence>
<evidence type="ECO:0000313" key="1">
    <source>
        <dbReference type="EMBL" id="UQZ85113.1"/>
    </source>
</evidence>